<evidence type="ECO:0000313" key="3">
    <source>
        <dbReference type="Proteomes" id="UP000186309"/>
    </source>
</evidence>
<dbReference type="KEGG" id="pbor:BSF38_01170"/>
<accession>A0A1U7CLD6</accession>
<proteinExistence type="predicted"/>
<sequence>MATLFLADVGPLLEQAAFTSVWAYLDPGAGSMLFQVVIAGLLSSMFFAKNSYHLVRGRLFAKKSKI</sequence>
<dbReference type="Proteomes" id="UP000186309">
    <property type="component" value="Chromosome"/>
</dbReference>
<evidence type="ECO:0000256" key="1">
    <source>
        <dbReference type="SAM" id="Phobius"/>
    </source>
</evidence>
<protein>
    <submittedName>
        <fullName evidence="2">Uncharacterized protein</fullName>
    </submittedName>
</protein>
<dbReference type="AlphaFoldDB" id="A0A1U7CLD6"/>
<feature type="transmembrane region" description="Helical" evidence="1">
    <location>
        <begin position="28"/>
        <end position="48"/>
    </location>
</feature>
<reference evidence="3" key="1">
    <citation type="submission" date="2016-12" db="EMBL/GenBank/DDBJ databases">
        <title>Comparative genomics of four Isosphaeraceae planctomycetes: a common pool of plasmids and glycoside hydrolase genes.</title>
        <authorList>
            <person name="Ivanova A."/>
        </authorList>
    </citation>
    <scope>NUCLEOTIDE SEQUENCE [LARGE SCALE GENOMIC DNA]</scope>
    <source>
        <strain evidence="3">PX4</strain>
    </source>
</reference>
<organism evidence="2 3">
    <name type="scientific">Paludisphaera borealis</name>
    <dbReference type="NCBI Taxonomy" id="1387353"/>
    <lineage>
        <taxon>Bacteria</taxon>
        <taxon>Pseudomonadati</taxon>
        <taxon>Planctomycetota</taxon>
        <taxon>Planctomycetia</taxon>
        <taxon>Isosphaerales</taxon>
        <taxon>Isosphaeraceae</taxon>
        <taxon>Paludisphaera</taxon>
    </lineage>
</organism>
<gene>
    <name evidence="2" type="ORF">BSF38_01170</name>
</gene>
<dbReference type="RefSeq" id="WP_076343890.1">
    <property type="nucleotide sequence ID" value="NZ_CP019082.1"/>
</dbReference>
<dbReference type="OrthoDB" id="678514at2"/>
<dbReference type="EMBL" id="CP019082">
    <property type="protein sequence ID" value="APW59739.1"/>
    <property type="molecule type" value="Genomic_DNA"/>
</dbReference>
<evidence type="ECO:0000313" key="2">
    <source>
        <dbReference type="EMBL" id="APW59739.1"/>
    </source>
</evidence>
<keyword evidence="3" id="KW-1185">Reference proteome</keyword>
<keyword evidence="1" id="KW-1133">Transmembrane helix</keyword>
<keyword evidence="1" id="KW-0812">Transmembrane</keyword>
<dbReference type="STRING" id="1387353.BSF38_01170"/>
<keyword evidence="1" id="KW-0472">Membrane</keyword>
<name>A0A1U7CLD6_9BACT</name>